<evidence type="ECO:0000256" key="4">
    <source>
        <dbReference type="ARBA" id="ARBA00022692"/>
    </source>
</evidence>
<keyword evidence="2" id="KW-0813">Transport</keyword>
<keyword evidence="4 10" id="KW-0812">Transmembrane</keyword>
<evidence type="ECO:0000256" key="6">
    <source>
        <dbReference type="ARBA" id="ARBA00023053"/>
    </source>
</evidence>
<keyword evidence="9" id="KW-0739">Sodium transport</keyword>
<feature type="transmembrane region" description="Helical" evidence="10">
    <location>
        <begin position="268"/>
        <end position="291"/>
    </location>
</feature>
<feature type="transmembrane region" description="Helical" evidence="10">
    <location>
        <begin position="156"/>
        <end position="177"/>
    </location>
</feature>
<feature type="transmembrane region" description="Helical" evidence="10">
    <location>
        <begin position="311"/>
        <end position="332"/>
    </location>
</feature>
<dbReference type="Pfam" id="PF00999">
    <property type="entry name" value="Na_H_Exchanger"/>
    <property type="match status" value="1"/>
</dbReference>
<dbReference type="GO" id="GO:0051453">
    <property type="term" value="P:regulation of intracellular pH"/>
    <property type="evidence" value="ECO:0007669"/>
    <property type="project" value="TreeGrafter"/>
</dbReference>
<dbReference type="EMBL" id="AP026802">
    <property type="protein sequence ID" value="BDR59063.1"/>
    <property type="molecule type" value="Genomic_DNA"/>
</dbReference>
<keyword evidence="6" id="KW-0915">Sodium</keyword>
<dbReference type="AlphaFoldDB" id="A0AAU9DUA7"/>
<feature type="transmembrane region" description="Helical" evidence="10">
    <location>
        <begin position="183"/>
        <end position="208"/>
    </location>
</feature>
<dbReference type="PANTHER" id="PTHR10110:SF86">
    <property type="entry name" value="SODIUM_HYDROGEN EXCHANGER 7"/>
    <property type="match status" value="1"/>
</dbReference>
<dbReference type="InterPro" id="IPR006153">
    <property type="entry name" value="Cation/H_exchanger_TM"/>
</dbReference>
<keyword evidence="7" id="KW-0406">Ion transport</keyword>
<gene>
    <name evidence="12" type="primary">nhaP2</name>
    <name evidence="12" type="ORF">XA3_15040</name>
</gene>
<feature type="domain" description="Cation/H+ exchanger transmembrane" evidence="11">
    <location>
        <begin position="12"/>
        <end position="400"/>
    </location>
</feature>
<evidence type="ECO:0000256" key="2">
    <source>
        <dbReference type="ARBA" id="ARBA00022448"/>
    </source>
</evidence>
<feature type="transmembrane region" description="Helical" evidence="10">
    <location>
        <begin position="87"/>
        <end position="107"/>
    </location>
</feature>
<dbReference type="GO" id="GO:0015385">
    <property type="term" value="F:sodium:proton antiporter activity"/>
    <property type="evidence" value="ECO:0007669"/>
    <property type="project" value="InterPro"/>
</dbReference>
<dbReference type="PANTHER" id="PTHR10110">
    <property type="entry name" value="SODIUM/HYDROGEN EXCHANGER"/>
    <property type="match status" value="1"/>
</dbReference>
<dbReference type="GO" id="GO:0098719">
    <property type="term" value="P:sodium ion import across plasma membrane"/>
    <property type="evidence" value="ECO:0007669"/>
    <property type="project" value="TreeGrafter"/>
</dbReference>
<evidence type="ECO:0000256" key="3">
    <source>
        <dbReference type="ARBA" id="ARBA00022475"/>
    </source>
</evidence>
<name>A0AAU9DUA7_9LACO</name>
<dbReference type="Proteomes" id="UP001321861">
    <property type="component" value="Chromosome"/>
</dbReference>
<dbReference type="RefSeq" id="WP_317634875.1">
    <property type="nucleotide sequence ID" value="NZ_AP026802.1"/>
</dbReference>
<organism evidence="12 13">
    <name type="scientific">Xylocopilactobacillus apicola</name>
    <dbReference type="NCBI Taxonomy" id="2932184"/>
    <lineage>
        <taxon>Bacteria</taxon>
        <taxon>Bacillati</taxon>
        <taxon>Bacillota</taxon>
        <taxon>Bacilli</taxon>
        <taxon>Lactobacillales</taxon>
        <taxon>Lactobacillaceae</taxon>
        <taxon>Xylocopilactobacillus</taxon>
    </lineage>
</organism>
<feature type="transmembrane region" description="Helical" evidence="10">
    <location>
        <begin position="239"/>
        <end position="256"/>
    </location>
</feature>
<reference evidence="12 13" key="1">
    <citation type="journal article" date="2023" name="Microbiol. Spectr.">
        <title>Symbiosis of Carpenter Bees with Uncharacterized Lactic Acid Bacteria Showing NAD Auxotrophy.</title>
        <authorList>
            <person name="Kawasaki S."/>
            <person name="Ozawa K."/>
            <person name="Mori T."/>
            <person name="Yamamoto A."/>
            <person name="Ito M."/>
            <person name="Ohkuma M."/>
            <person name="Sakamoto M."/>
            <person name="Matsutani M."/>
        </authorList>
    </citation>
    <scope>NUCLEOTIDE SEQUENCE [LARGE SCALE GENOMIC DNA]</scope>
    <source>
        <strain evidence="12 13">XA3</strain>
    </source>
</reference>
<proteinExistence type="predicted"/>
<dbReference type="InterPro" id="IPR018422">
    <property type="entry name" value="Cation/H_exchanger_CPA1"/>
</dbReference>
<evidence type="ECO:0000256" key="1">
    <source>
        <dbReference type="ARBA" id="ARBA00004651"/>
    </source>
</evidence>
<comment type="subcellular location">
    <subcellularLocation>
        <location evidence="1">Cell membrane</location>
        <topology evidence="1">Multi-pass membrane protein</topology>
    </subcellularLocation>
</comment>
<sequence>MEIVISVILLLGATVIANIIHPLLPQIPLAFYQIGAGFLVSWLPQFNKFHLAPEVFLLVIIAPLMFNEGQNTSHVSLQRHFKSIISLAVVLTVATVLVIGFFLHSIWPIIALPLAFCLAAIITPTDSVAVSSITANFEISQSIREKIENESLFNDAAGIVVLDLALTAFMTGKFSLIRGIANFIVVFGGGIVCGIILGSLCGALQLFFQQHSPNSAATISSINLLTPFLVYLSAEELNFSGILAVVSAGIIQGVYKKRLRLTSTSNQVVLSSMWEILSQLLNGFTFVLLGISLPRNMIELANSDSLNPGTLLFLALIIYILMTLLRFIWVQFGKPLKRNNLKNSAVIALCGIHGTITLAMAFSLPITFRNQPFPLRTNLIFLAETIIILSLIVPTFLLPLFLPHKKNSFNEQQFNGLLAQMIDYAIQELKEQKKIDPLTLSQVISILHTQRGPNDHNTIKKVSKLFQRCLGLEIKVIRYYAHKQLIQQNFAEYYNAKQLLRLHKVILTPKMRLKLDWKIFSNVYVNQNIWRTAHLIKKNPTEYRNQAKLMEKWGYQAVLKYLKQDKISDPKCLKILRRYYEIRHQRINKTPEKNTNEQEVLISAFQYEYSYLQMIAKEQICSAELIHALSEKISTDQFVYITSDD</sequence>
<feature type="transmembrane region" description="Helical" evidence="10">
    <location>
        <begin position="344"/>
        <end position="368"/>
    </location>
</feature>
<dbReference type="GO" id="GO:0005886">
    <property type="term" value="C:plasma membrane"/>
    <property type="evidence" value="ECO:0007669"/>
    <property type="project" value="UniProtKB-SubCell"/>
</dbReference>
<protein>
    <submittedName>
        <fullName evidence="12">Na+/H+ antiporter</fullName>
    </submittedName>
</protein>
<evidence type="ECO:0000259" key="11">
    <source>
        <dbReference type="Pfam" id="PF00999"/>
    </source>
</evidence>
<keyword evidence="8 10" id="KW-0472">Membrane</keyword>
<evidence type="ECO:0000256" key="5">
    <source>
        <dbReference type="ARBA" id="ARBA00022989"/>
    </source>
</evidence>
<dbReference type="KEGG" id="xap:XA3_15040"/>
<evidence type="ECO:0000256" key="10">
    <source>
        <dbReference type="SAM" id="Phobius"/>
    </source>
</evidence>
<feature type="transmembrane region" description="Helical" evidence="10">
    <location>
        <begin position="49"/>
        <end position="66"/>
    </location>
</feature>
<evidence type="ECO:0000313" key="12">
    <source>
        <dbReference type="EMBL" id="BDR59063.1"/>
    </source>
</evidence>
<evidence type="ECO:0000256" key="9">
    <source>
        <dbReference type="ARBA" id="ARBA00023201"/>
    </source>
</evidence>
<dbReference type="GO" id="GO:0015386">
    <property type="term" value="F:potassium:proton antiporter activity"/>
    <property type="evidence" value="ECO:0007669"/>
    <property type="project" value="TreeGrafter"/>
</dbReference>
<dbReference type="Gene3D" id="6.10.140.1330">
    <property type="match status" value="1"/>
</dbReference>
<accession>A0AAU9DUA7</accession>
<keyword evidence="5 10" id="KW-1133">Transmembrane helix</keyword>
<evidence type="ECO:0000256" key="7">
    <source>
        <dbReference type="ARBA" id="ARBA00023065"/>
    </source>
</evidence>
<keyword evidence="13" id="KW-1185">Reference proteome</keyword>
<feature type="transmembrane region" description="Helical" evidence="10">
    <location>
        <begin position="380"/>
        <end position="402"/>
    </location>
</feature>
<evidence type="ECO:0000313" key="13">
    <source>
        <dbReference type="Proteomes" id="UP001321861"/>
    </source>
</evidence>
<keyword evidence="3" id="KW-1003">Cell membrane</keyword>
<evidence type="ECO:0000256" key="8">
    <source>
        <dbReference type="ARBA" id="ARBA00023136"/>
    </source>
</evidence>